<dbReference type="OrthoDB" id="1339516at2"/>
<accession>A0A0M9VIG1</accession>
<dbReference type="AlphaFoldDB" id="A0A0M9VIG1"/>
<evidence type="ECO:0000313" key="1">
    <source>
        <dbReference type="EMBL" id="KOS06666.1"/>
    </source>
</evidence>
<dbReference type="EMBL" id="LIYD01000005">
    <property type="protein sequence ID" value="KOS06666.1"/>
    <property type="molecule type" value="Genomic_DNA"/>
</dbReference>
<dbReference type="RefSeq" id="WP_054408272.1">
    <property type="nucleotide sequence ID" value="NZ_FOYA01000016.1"/>
</dbReference>
<organism evidence="1 2">
    <name type="scientific">Flavobacterium akiainvivens</name>
    <dbReference type="NCBI Taxonomy" id="1202724"/>
    <lineage>
        <taxon>Bacteria</taxon>
        <taxon>Pseudomonadati</taxon>
        <taxon>Bacteroidota</taxon>
        <taxon>Flavobacteriia</taxon>
        <taxon>Flavobacteriales</taxon>
        <taxon>Flavobacteriaceae</taxon>
        <taxon>Flavobacterium</taxon>
    </lineage>
</organism>
<comment type="caution">
    <text evidence="1">The sequence shown here is derived from an EMBL/GenBank/DDBJ whole genome shotgun (WGS) entry which is preliminary data.</text>
</comment>
<dbReference type="PATRIC" id="fig|1202724.3.peg.2477"/>
<name>A0A0M9VIG1_9FLAO</name>
<dbReference type="STRING" id="1202724.AM493_11950"/>
<sequence>MKKIFLIAGFCGLMASCSDNDSTPVDNTLPPVEGNKVLALKVDLLTNTFEGAKELEFDELDGFTLDVDYNPPGDFGDVTINYAEAQQPLFAGTIIWMGSGEISYPDFQPASAFESSNGEAALPANEDFELIANGEGEAAPWQSLEYPPIWHAVDNLDIVKAYRQANPEAKVKLYLYTPSVGIGDPAEWDWIIFLKN</sequence>
<dbReference type="Proteomes" id="UP000037755">
    <property type="component" value="Unassembled WGS sequence"/>
</dbReference>
<dbReference type="PROSITE" id="PS51257">
    <property type="entry name" value="PROKAR_LIPOPROTEIN"/>
    <property type="match status" value="1"/>
</dbReference>
<reference evidence="1 2" key="1">
    <citation type="submission" date="2015-08" db="EMBL/GenBank/DDBJ databases">
        <title>Whole genome sequence of Flavobacterium akiainvivens IK-1T, from decaying Wikstroemia oahuensis, an endemic Hawaiian shrub.</title>
        <authorList>
            <person name="Wan X."/>
            <person name="Hou S."/>
            <person name="Saito J."/>
            <person name="Donachie S."/>
        </authorList>
    </citation>
    <scope>NUCLEOTIDE SEQUENCE [LARGE SCALE GENOMIC DNA]</scope>
    <source>
        <strain evidence="1 2">IK-1</strain>
    </source>
</reference>
<gene>
    <name evidence="1" type="ORF">AM493_11950</name>
</gene>
<evidence type="ECO:0000313" key="2">
    <source>
        <dbReference type="Proteomes" id="UP000037755"/>
    </source>
</evidence>
<keyword evidence="2" id="KW-1185">Reference proteome</keyword>
<proteinExistence type="predicted"/>
<protein>
    <submittedName>
        <fullName evidence="1">Uncharacterized protein</fullName>
    </submittedName>
</protein>